<feature type="chain" id="PRO_5007836681" evidence="2">
    <location>
        <begin position="20"/>
        <end position="168"/>
    </location>
</feature>
<keyword evidence="2" id="KW-0732">Signal</keyword>
<sequence length="168" mass="16760">MKLTSTLAVLGAGISAVLANNVTTSVDHAISSTLPTGTPSSSLTLQNVTAPAEKSSCARRYPRGPSSAHPGYPVSNSTRIASDYLTGSGSVASHIGSGSSRSSSGGGTAPISTMVRSSFSASSAIPTGTSSSSNFTGGHPQPTTLATRSRKPTSLSSSQSYLTPTPLN</sequence>
<feature type="compositionally biased region" description="Polar residues" evidence="1">
    <location>
        <begin position="110"/>
        <end position="119"/>
    </location>
</feature>
<dbReference type="AlphaFoldDB" id="A0A162JS43"/>
<dbReference type="EMBL" id="AZHF01000007">
    <property type="protein sequence ID" value="OAA72932.1"/>
    <property type="molecule type" value="Genomic_DNA"/>
</dbReference>
<feature type="compositionally biased region" description="Low complexity" evidence="1">
    <location>
        <begin position="87"/>
        <end position="103"/>
    </location>
</feature>
<evidence type="ECO:0000256" key="1">
    <source>
        <dbReference type="SAM" id="MobiDB-lite"/>
    </source>
</evidence>
<feature type="compositionally biased region" description="Low complexity" evidence="1">
    <location>
        <begin position="120"/>
        <end position="138"/>
    </location>
</feature>
<dbReference type="Proteomes" id="UP000076881">
    <property type="component" value="Unassembled WGS sequence"/>
</dbReference>
<proteinExistence type="predicted"/>
<feature type="signal peptide" evidence="2">
    <location>
        <begin position="1"/>
        <end position="19"/>
    </location>
</feature>
<protein>
    <submittedName>
        <fullName evidence="3">Uncharacterized protein</fullName>
    </submittedName>
</protein>
<comment type="caution">
    <text evidence="3">The sequence shown here is derived from an EMBL/GenBank/DDBJ whole genome shotgun (WGS) entry which is preliminary data.</text>
</comment>
<evidence type="ECO:0000313" key="4">
    <source>
        <dbReference type="Proteomes" id="UP000076881"/>
    </source>
</evidence>
<gene>
    <name evidence="3" type="ORF">LEL_08716</name>
</gene>
<reference evidence="3 4" key="1">
    <citation type="journal article" date="2016" name="Genome Biol. Evol.">
        <title>Divergent and convergent evolution of fungal pathogenicity.</title>
        <authorList>
            <person name="Shang Y."/>
            <person name="Xiao G."/>
            <person name="Zheng P."/>
            <person name="Cen K."/>
            <person name="Zhan S."/>
            <person name="Wang C."/>
        </authorList>
    </citation>
    <scope>NUCLEOTIDE SEQUENCE [LARGE SCALE GENOMIC DNA]</scope>
    <source>
        <strain evidence="3 4">RCEF 1005</strain>
    </source>
</reference>
<evidence type="ECO:0000256" key="2">
    <source>
        <dbReference type="SAM" id="SignalP"/>
    </source>
</evidence>
<feature type="region of interest" description="Disordered" evidence="1">
    <location>
        <begin position="52"/>
        <end position="168"/>
    </location>
</feature>
<name>A0A162JS43_CORDF</name>
<keyword evidence="4" id="KW-1185">Reference proteome</keyword>
<organism evidence="3 4">
    <name type="scientific">Akanthomyces lecanii RCEF 1005</name>
    <dbReference type="NCBI Taxonomy" id="1081108"/>
    <lineage>
        <taxon>Eukaryota</taxon>
        <taxon>Fungi</taxon>
        <taxon>Dikarya</taxon>
        <taxon>Ascomycota</taxon>
        <taxon>Pezizomycotina</taxon>
        <taxon>Sordariomycetes</taxon>
        <taxon>Hypocreomycetidae</taxon>
        <taxon>Hypocreales</taxon>
        <taxon>Cordycipitaceae</taxon>
        <taxon>Akanthomyces</taxon>
        <taxon>Cordyceps confragosa</taxon>
    </lineage>
</organism>
<feature type="compositionally biased region" description="Polar residues" evidence="1">
    <location>
        <begin position="141"/>
        <end position="168"/>
    </location>
</feature>
<evidence type="ECO:0000313" key="3">
    <source>
        <dbReference type="EMBL" id="OAA72932.1"/>
    </source>
</evidence>
<accession>A0A162JS43</accession>